<sequence>MKTKKWIRQLVVAGFIVGSIISPIGNSVDFVSAATTETADKIKTTQDANIETTNVSAIPTKVTTSKAANSLSLHPVQVGDGKVTGATLQPNTSIRVQVNRVLKTIIVTDEEGVFTYKNSRLIEGDIVRVEIKVDGLYTGAKEVIVVAPAKNELTLQPVTVKEKKVVGRTTLPKTPIRMSVNGVAKTTLTTDEQGDFTYNNSTLVADDVVKAEMKINGTYTGAKEVTVIDNGVVPAITLQEIEETHTVIKGKTTLFNNLIRVSLNGIVKATITSDETGDFSYTIGKLQQNDVIEVALRVNGKYVVSATQTVKEESITGMYGTVPWTWEASSRTLTFGGGAFPVSTNPYPANILSVQKDERLEGATIQTIKFTKSVVGNPQSYGLFQDLKGLETIQGLGLLDTSKVTNMSHMFSRASSLASLEVGSWDTSKVATMTSMFSGASGLKSVDVGSWDTSKVTDMDWMFSGARGLTSVDVGSWDTSKVTTMNNMFYVASGLKSVDVGSWDTSNVTGMSNVFFNASGLKSVDVGSWDTSKVTDMSDMFSGASGLTSVDVRSWDTSKVTDMDWMFSGASGLTSVDVGSWDTSNVTTMALMFSGASGLTSVDVGSWDTSKVTYMTSMFSRASGLKSVDVGSWDTSNVTAMNNMFSGASGLTSVDVRSWDTSKVTYMSYMFSEASGLTSVDVGSWDTSNVTTMNSMFYGASGLTSVDVGSWDT</sequence>
<comment type="caution">
    <text evidence="1">The sequence shown here is derived from an EMBL/GenBank/DDBJ whole genome shotgun (WGS) entry which is preliminary data.</text>
</comment>
<name>W7BT13_9LIST</name>
<dbReference type="Gene3D" id="3.80.10.10">
    <property type="entry name" value="Ribonuclease Inhibitor"/>
    <property type="match status" value="2"/>
</dbReference>
<gene>
    <name evidence="1" type="ORF">PCORN_19021</name>
</gene>
<dbReference type="Pfam" id="PF03382">
    <property type="entry name" value="DUF285"/>
    <property type="match status" value="3"/>
</dbReference>
<dbReference type="NCBIfam" id="TIGR02167">
    <property type="entry name" value="Liste_lipo_26"/>
    <property type="match status" value="12"/>
</dbReference>
<dbReference type="SUPFAM" id="SSF52058">
    <property type="entry name" value="L domain-like"/>
    <property type="match status" value="1"/>
</dbReference>
<proteinExistence type="predicted"/>
<accession>W7BT13</accession>
<dbReference type="AlphaFoldDB" id="W7BT13"/>
<dbReference type="InterPro" id="IPR032675">
    <property type="entry name" value="LRR_dom_sf"/>
</dbReference>
<organism evidence="1 2">
    <name type="scientific">Listeria cornellensis FSL F6-0969</name>
    <dbReference type="NCBI Taxonomy" id="1265820"/>
    <lineage>
        <taxon>Bacteria</taxon>
        <taxon>Bacillati</taxon>
        <taxon>Bacillota</taxon>
        <taxon>Bacilli</taxon>
        <taxon>Bacillales</taxon>
        <taxon>Listeriaceae</taxon>
        <taxon>Listeria</taxon>
    </lineage>
</organism>
<dbReference type="Proteomes" id="UP000019254">
    <property type="component" value="Unassembled WGS sequence"/>
</dbReference>
<evidence type="ECO:0000313" key="1">
    <source>
        <dbReference type="EMBL" id="EUJ23498.1"/>
    </source>
</evidence>
<evidence type="ECO:0008006" key="3">
    <source>
        <dbReference type="Google" id="ProtNLM"/>
    </source>
</evidence>
<feature type="non-terminal residue" evidence="1">
    <location>
        <position position="713"/>
    </location>
</feature>
<evidence type="ECO:0000313" key="2">
    <source>
        <dbReference type="Proteomes" id="UP000019254"/>
    </source>
</evidence>
<keyword evidence="2" id="KW-1185">Reference proteome</keyword>
<dbReference type="RefSeq" id="WP_149024414.1">
    <property type="nucleotide sequence ID" value="NZ_AODE01000066.1"/>
</dbReference>
<dbReference type="InterPro" id="IPR011889">
    <property type="entry name" value="Liste_lipo_26"/>
</dbReference>
<reference evidence="1 2" key="1">
    <citation type="journal article" date="2014" name="Int. J. Syst. Evol. Microbiol.">
        <title>Listeria floridensis sp. nov., Listeria aquatica sp. nov., Listeria cornellensis sp. nov., Listeria riparia sp. nov. and Listeria grandensis sp. nov., from agricultural and natural environments.</title>
        <authorList>
            <person name="den Bakker H.C."/>
            <person name="Warchocki S."/>
            <person name="Wright E.M."/>
            <person name="Allred A.F."/>
            <person name="Ahlstrom C."/>
            <person name="Manuel C.S."/>
            <person name="Stasiewicz M.J."/>
            <person name="Burrell A."/>
            <person name="Roof S."/>
            <person name="Strawn L."/>
            <person name="Fortes E.D."/>
            <person name="Nightingale K.K."/>
            <person name="Kephart D."/>
            <person name="Wiedmann M."/>
        </authorList>
    </citation>
    <scope>NUCLEOTIDE SEQUENCE [LARGE SCALE GENOMIC DNA]</scope>
    <source>
        <strain evidence="2">FSL F6-969</strain>
    </source>
</reference>
<dbReference type="InterPro" id="IPR005046">
    <property type="entry name" value="DUF285"/>
</dbReference>
<protein>
    <recommendedName>
        <fullName evidence="3">Lipoprotein</fullName>
    </recommendedName>
</protein>
<dbReference type="EMBL" id="AODE01000066">
    <property type="protein sequence ID" value="EUJ23498.1"/>
    <property type="molecule type" value="Genomic_DNA"/>
</dbReference>
<dbReference type="OrthoDB" id="2193318at2"/>